<dbReference type="STRING" id="1802389.A3C17_04490"/>
<comment type="caution">
    <text evidence="2">The sequence shown here is derived from an EMBL/GenBank/DDBJ whole genome shotgun (WGS) entry which is preliminary data.</text>
</comment>
<name>A0A1F7TZD9_9BACT</name>
<feature type="transmembrane region" description="Helical" evidence="1">
    <location>
        <begin position="191"/>
        <end position="208"/>
    </location>
</feature>
<dbReference type="Pfam" id="PF05552">
    <property type="entry name" value="MS_channel_1st_1"/>
    <property type="match status" value="2"/>
</dbReference>
<feature type="transmembrane region" description="Helical" evidence="1">
    <location>
        <begin position="82"/>
        <end position="105"/>
    </location>
</feature>
<dbReference type="Gene3D" id="1.10.287.1260">
    <property type="match status" value="1"/>
</dbReference>
<dbReference type="PANTHER" id="PTHR30221">
    <property type="entry name" value="SMALL-CONDUCTANCE MECHANOSENSITIVE CHANNEL"/>
    <property type="match status" value="1"/>
</dbReference>
<evidence type="ECO:0000313" key="2">
    <source>
        <dbReference type="EMBL" id="OGL71390.1"/>
    </source>
</evidence>
<accession>A0A1F7TZD9</accession>
<evidence type="ECO:0000313" key="3">
    <source>
        <dbReference type="Proteomes" id="UP000177097"/>
    </source>
</evidence>
<feature type="transmembrane region" description="Helical" evidence="1">
    <location>
        <begin position="20"/>
        <end position="44"/>
    </location>
</feature>
<gene>
    <name evidence="2" type="ORF">A3C17_04490</name>
</gene>
<reference evidence="2 3" key="1">
    <citation type="journal article" date="2016" name="Nat. Commun.">
        <title>Thousands of microbial genomes shed light on interconnected biogeochemical processes in an aquifer system.</title>
        <authorList>
            <person name="Anantharaman K."/>
            <person name="Brown C.T."/>
            <person name="Hug L.A."/>
            <person name="Sharon I."/>
            <person name="Castelle C.J."/>
            <person name="Probst A.J."/>
            <person name="Thomas B.C."/>
            <person name="Singh A."/>
            <person name="Wilkins M.J."/>
            <person name="Karaoz U."/>
            <person name="Brodie E.L."/>
            <person name="Williams K.H."/>
            <person name="Hubbard S.S."/>
            <person name="Banfield J.F."/>
        </authorList>
    </citation>
    <scope>NUCLEOTIDE SEQUENCE [LARGE SCALE GENOMIC DNA]</scope>
</reference>
<sequence length="226" mass="24413">MAQDAISIVQTTFQDLWFQVIGFLPVLIGAIVVFIIGLIIAWALRVVVEKIVKALRVDDLMVRLRVTDLFKKAGLPLHVGSLLGWIVKWFIVVVFLIAAADILGWSQITAFLTDVVAYIPNALVAVVILLVGIVLGSFVFEIVEKAVKASKMGGERLLAGISKWAIFLFSFIAALQQLGIAYTLLQTITTGLVAMIAIAGGLAFGLGGQDHAKKFLGKLKSDISHN</sequence>
<protein>
    <recommendedName>
        <fullName evidence="4">Small-conductance mechanosensitive ion channel</fullName>
    </recommendedName>
</protein>
<evidence type="ECO:0000256" key="1">
    <source>
        <dbReference type="SAM" id="Phobius"/>
    </source>
</evidence>
<dbReference type="InterPro" id="IPR008910">
    <property type="entry name" value="MSC_TM_helix"/>
</dbReference>
<keyword evidence="1" id="KW-0812">Transmembrane</keyword>
<dbReference type="Proteomes" id="UP000177097">
    <property type="component" value="Unassembled WGS sequence"/>
</dbReference>
<dbReference type="AlphaFoldDB" id="A0A1F7TZD9"/>
<dbReference type="InterPro" id="IPR045275">
    <property type="entry name" value="MscS_archaea/bacteria_type"/>
</dbReference>
<feature type="transmembrane region" description="Helical" evidence="1">
    <location>
        <begin position="117"/>
        <end position="143"/>
    </location>
</feature>
<evidence type="ECO:0008006" key="4">
    <source>
        <dbReference type="Google" id="ProtNLM"/>
    </source>
</evidence>
<dbReference type="GO" id="GO:0008381">
    <property type="term" value="F:mechanosensitive monoatomic ion channel activity"/>
    <property type="evidence" value="ECO:0007669"/>
    <property type="project" value="InterPro"/>
</dbReference>
<keyword evidence="1" id="KW-1133">Transmembrane helix</keyword>
<dbReference type="EMBL" id="MGDX01000014">
    <property type="protein sequence ID" value="OGL71390.1"/>
    <property type="molecule type" value="Genomic_DNA"/>
</dbReference>
<dbReference type="PANTHER" id="PTHR30221:SF1">
    <property type="entry name" value="SMALL-CONDUCTANCE MECHANOSENSITIVE CHANNEL"/>
    <property type="match status" value="1"/>
</dbReference>
<feature type="transmembrane region" description="Helical" evidence="1">
    <location>
        <begin position="164"/>
        <end position="185"/>
    </location>
</feature>
<organism evidence="2 3">
    <name type="scientific">Candidatus Uhrbacteria bacterium RIFCSPHIGHO2_02_FULL_53_13</name>
    <dbReference type="NCBI Taxonomy" id="1802389"/>
    <lineage>
        <taxon>Bacteria</taxon>
        <taxon>Candidatus Uhriibacteriota</taxon>
    </lineage>
</organism>
<keyword evidence="1" id="KW-0472">Membrane</keyword>
<proteinExistence type="predicted"/>